<gene>
    <name evidence="5" type="ORF">CERSUDRAFT_91948</name>
</gene>
<keyword evidence="6" id="KW-1185">Reference proteome</keyword>
<dbReference type="EMBL" id="KB445792">
    <property type="protein sequence ID" value="EMD41186.1"/>
    <property type="molecule type" value="Genomic_DNA"/>
</dbReference>
<dbReference type="AlphaFoldDB" id="M2RQM1"/>
<dbReference type="HOGENOM" id="CLU_005249_4_1_1"/>
<evidence type="ECO:0000256" key="1">
    <source>
        <dbReference type="SAM" id="Coils"/>
    </source>
</evidence>
<dbReference type="SUPFAM" id="SSF52540">
    <property type="entry name" value="P-loop containing nucleoside triphosphate hydrolases"/>
    <property type="match status" value="1"/>
</dbReference>
<dbReference type="STRING" id="914234.M2RQM1"/>
<dbReference type="Pfam" id="PF00350">
    <property type="entry name" value="Dynamin_N"/>
    <property type="match status" value="1"/>
</dbReference>
<dbReference type="CDD" id="cd00882">
    <property type="entry name" value="Ras_like_GTPase"/>
    <property type="match status" value="2"/>
</dbReference>
<organism evidence="5 6">
    <name type="scientific">Ceriporiopsis subvermispora (strain B)</name>
    <name type="common">White-rot fungus</name>
    <name type="synonym">Gelatoporia subvermispora</name>
    <dbReference type="NCBI Taxonomy" id="914234"/>
    <lineage>
        <taxon>Eukaryota</taxon>
        <taxon>Fungi</taxon>
        <taxon>Dikarya</taxon>
        <taxon>Basidiomycota</taxon>
        <taxon>Agaricomycotina</taxon>
        <taxon>Agaricomycetes</taxon>
        <taxon>Polyporales</taxon>
        <taxon>Gelatoporiaceae</taxon>
        <taxon>Gelatoporia</taxon>
    </lineage>
</organism>
<dbReference type="Proteomes" id="UP000016930">
    <property type="component" value="Unassembled WGS sequence"/>
</dbReference>
<dbReference type="InterPro" id="IPR056024">
    <property type="entry name" value="DUF7605"/>
</dbReference>
<sequence>MEAPRPFIKTEPASDQLSLRADLTASIPTAADSELTLCEPLYSQAVESTETNSVYQATGEFSYEPQDALKEGLEMVKTIKTNVAKIDAGSSLRRDVWEKELKSLESQSIPVTMIAVCGATGAGKSSLLNAILDDNIVPTSGMRVITEISYHDKTSIDANVSFLSEKEWRQELGLLLGDLIDESGTIKRVTDLRSDAGVAWQKVHAVYPTITQDMIAKMSVDQIIAYDLEISAMLGTTKHMTMPNSTKFAEEIARYIDSTATQGIASGNISASGSNNTINDEDTLNASAFWPLIRQVHIKCNSRALATGATFIDLPGIADANAARDCIAKNYLKKCNYVWIVAPITRAVDDKSARDLMGDAFRAQLMMGAYDAKRITFIATKCDDISCAEVIKALHLNNDPGLMAIEGSIQEAKEQLDNWKKQKAAADSSIRACKASVKEARIHLKEYTKRLHICKRKPQNKSRLTATSCGDASTKRKHTSVDQRGSPKRRKADRSNIDNKLGNVEVLEDPEKFILEDNDAPQDIDSDSDRISRSDSDDDNDNMDCSQSMPAARDQAEQTKDDTVNRLKAMVQNAQDRCEASKSQMNKAYEDRNNASNKLSFWKKSLAEAQREKHATCSLRRSNYSRRILKEDFRQGLKDLDDAAAEQQDPDNFDPSVNLRNYNEIDLPVFTCSARDYIRIQGQVKGDGSPTCFSEVDHTGIPGLQGWCHKLSLSSCERAAQAFLVHIKTFATSVLTYVDGAGEAAVADCAALQELWKTTVPHDSEAEDDTNNSDDSSEEDSDEDSETDESTGEKEAQDDESPKGLALRQCTQLYALRKKLLNSDMDDVHLVGITPRLARDFRKVIDACTQELLDRFHDELDEKCRVGANAAAAMATHTSDEFAASMHWKTYRATLLRHGSWHRNLNTDLTNPFTRRIASSWSKVFEADLFASLETSAMDKVNKLLSEVKASAAGSLTKRARAQARVCVKEAHVTLQKTLTLVRDIMKSEQKEISRCLTPHVQTRLVDGYDRAMRESGAGSVARQKTVFKAYLNDIKHELFENAAVLLMSRLKNIVELIGKALKSSLGDLAVKMETSFAVLWEGPCFDPAELKTRAQVVKTVQEIVSQVELRLQTGRMKREVY</sequence>
<dbReference type="OrthoDB" id="3598281at2759"/>
<feature type="region of interest" description="Disordered" evidence="2">
    <location>
        <begin position="760"/>
        <end position="804"/>
    </location>
</feature>
<feature type="compositionally biased region" description="Acidic residues" evidence="2">
    <location>
        <begin position="765"/>
        <end position="790"/>
    </location>
</feature>
<reference evidence="5 6" key="1">
    <citation type="journal article" date="2012" name="Proc. Natl. Acad. Sci. U.S.A.">
        <title>Comparative genomics of Ceriporiopsis subvermispora and Phanerochaete chrysosporium provide insight into selective ligninolysis.</title>
        <authorList>
            <person name="Fernandez-Fueyo E."/>
            <person name="Ruiz-Duenas F.J."/>
            <person name="Ferreira P."/>
            <person name="Floudas D."/>
            <person name="Hibbett D.S."/>
            <person name="Canessa P."/>
            <person name="Larrondo L.F."/>
            <person name="James T.Y."/>
            <person name="Seelenfreund D."/>
            <person name="Lobos S."/>
            <person name="Polanco R."/>
            <person name="Tello M."/>
            <person name="Honda Y."/>
            <person name="Watanabe T."/>
            <person name="Watanabe T."/>
            <person name="Ryu J.S."/>
            <person name="Kubicek C.P."/>
            <person name="Schmoll M."/>
            <person name="Gaskell J."/>
            <person name="Hammel K.E."/>
            <person name="St John F.J."/>
            <person name="Vanden Wymelenberg A."/>
            <person name="Sabat G."/>
            <person name="Splinter BonDurant S."/>
            <person name="Syed K."/>
            <person name="Yadav J.S."/>
            <person name="Doddapaneni H."/>
            <person name="Subramanian V."/>
            <person name="Lavin J.L."/>
            <person name="Oguiza J.A."/>
            <person name="Perez G."/>
            <person name="Pisabarro A.G."/>
            <person name="Ramirez L."/>
            <person name="Santoyo F."/>
            <person name="Master E."/>
            <person name="Coutinho P.M."/>
            <person name="Henrissat B."/>
            <person name="Lombard V."/>
            <person name="Magnuson J.K."/>
            <person name="Kuees U."/>
            <person name="Hori C."/>
            <person name="Igarashi K."/>
            <person name="Samejima M."/>
            <person name="Held B.W."/>
            <person name="Barry K.W."/>
            <person name="LaButti K.M."/>
            <person name="Lapidus A."/>
            <person name="Lindquist E.A."/>
            <person name="Lucas S.M."/>
            <person name="Riley R."/>
            <person name="Salamov A.A."/>
            <person name="Hoffmeister D."/>
            <person name="Schwenk D."/>
            <person name="Hadar Y."/>
            <person name="Yarden O."/>
            <person name="de Vries R.P."/>
            <person name="Wiebenga A."/>
            <person name="Stenlid J."/>
            <person name="Eastwood D."/>
            <person name="Grigoriev I.V."/>
            <person name="Berka R.M."/>
            <person name="Blanchette R.A."/>
            <person name="Kersten P."/>
            <person name="Martinez A.T."/>
            <person name="Vicuna R."/>
            <person name="Cullen D."/>
        </authorList>
    </citation>
    <scope>NUCLEOTIDE SEQUENCE [LARGE SCALE GENOMIC DNA]</scope>
    <source>
        <strain evidence="5 6">B</strain>
    </source>
</reference>
<feature type="domain" description="DUF7605" evidence="4">
    <location>
        <begin position="873"/>
        <end position="1034"/>
    </location>
</feature>
<protein>
    <recommendedName>
        <fullName evidence="7">G domain-containing protein</fullName>
    </recommendedName>
</protein>
<evidence type="ECO:0000259" key="3">
    <source>
        <dbReference type="Pfam" id="PF00350"/>
    </source>
</evidence>
<feature type="compositionally biased region" description="Polar residues" evidence="2">
    <location>
        <begin position="462"/>
        <end position="471"/>
    </location>
</feature>
<dbReference type="PANTHER" id="PTHR36681:SF3">
    <property type="entry name" value="NUCLEAR GTPASE, GERMINAL CENTER-ASSOCIATED, TANDEM DUPLICATE 3"/>
    <property type="match status" value="1"/>
</dbReference>
<evidence type="ECO:0000313" key="6">
    <source>
        <dbReference type="Proteomes" id="UP000016930"/>
    </source>
</evidence>
<keyword evidence="1" id="KW-0175">Coiled coil</keyword>
<dbReference type="InterPro" id="IPR027417">
    <property type="entry name" value="P-loop_NTPase"/>
</dbReference>
<feature type="domain" description="Dynamin N-terminal" evidence="3">
    <location>
        <begin position="114"/>
        <end position="356"/>
    </location>
</feature>
<accession>M2RQM1</accession>
<evidence type="ECO:0008006" key="7">
    <source>
        <dbReference type="Google" id="ProtNLM"/>
    </source>
</evidence>
<feature type="compositionally biased region" description="Acidic residues" evidence="2">
    <location>
        <begin position="516"/>
        <end position="526"/>
    </location>
</feature>
<name>M2RQM1_CERS8</name>
<evidence type="ECO:0000313" key="5">
    <source>
        <dbReference type="EMBL" id="EMD41186.1"/>
    </source>
</evidence>
<evidence type="ECO:0000256" key="2">
    <source>
        <dbReference type="SAM" id="MobiDB-lite"/>
    </source>
</evidence>
<feature type="coiled-coil region" evidence="1">
    <location>
        <begin position="402"/>
        <end position="429"/>
    </location>
</feature>
<dbReference type="InterPro" id="IPR045063">
    <property type="entry name" value="Dynamin_N"/>
</dbReference>
<evidence type="ECO:0000259" key="4">
    <source>
        <dbReference type="Pfam" id="PF24564"/>
    </source>
</evidence>
<proteinExistence type="predicted"/>
<dbReference type="Pfam" id="PF24564">
    <property type="entry name" value="DUF7605"/>
    <property type="match status" value="1"/>
</dbReference>
<feature type="region of interest" description="Disordered" evidence="2">
    <location>
        <begin position="462"/>
        <end position="561"/>
    </location>
</feature>
<dbReference type="PANTHER" id="PTHR36681">
    <property type="entry name" value="NUCLEAR GTPASE, GERMINAL CENTER-ASSOCIATED, TANDEM DUPLICATE 3"/>
    <property type="match status" value="1"/>
</dbReference>
<dbReference type="Gene3D" id="3.40.50.300">
    <property type="entry name" value="P-loop containing nucleotide triphosphate hydrolases"/>
    <property type="match status" value="2"/>
</dbReference>